<dbReference type="AlphaFoldDB" id="A0A8G2BF26"/>
<name>A0A8G2BF26_9PROT</name>
<evidence type="ECO:0000313" key="2">
    <source>
        <dbReference type="Proteomes" id="UP000198615"/>
    </source>
</evidence>
<accession>A0A8G2BF26</accession>
<sequence>MTKPTADFRDALAAMIERELDAGMAPLHAALDRIEIRLGAVNGAIAAYEAIAARKASR</sequence>
<keyword evidence="2" id="KW-1185">Reference proteome</keyword>
<comment type="caution">
    <text evidence="1">The sequence shown here is derived from an EMBL/GenBank/DDBJ whole genome shotgun (WGS) entry which is preliminary data.</text>
</comment>
<gene>
    <name evidence="1" type="ORF">SAMN05660686_00492</name>
</gene>
<dbReference type="Proteomes" id="UP000198615">
    <property type="component" value="Unassembled WGS sequence"/>
</dbReference>
<evidence type="ECO:0000313" key="1">
    <source>
        <dbReference type="EMBL" id="SDF15596.1"/>
    </source>
</evidence>
<protein>
    <submittedName>
        <fullName evidence="1">Uncharacterized protein</fullName>
    </submittedName>
</protein>
<dbReference type="EMBL" id="FNBW01000001">
    <property type="protein sequence ID" value="SDF15596.1"/>
    <property type="molecule type" value="Genomic_DNA"/>
</dbReference>
<proteinExistence type="predicted"/>
<dbReference type="RefSeq" id="WP_175474073.1">
    <property type="nucleotide sequence ID" value="NZ_FNBW01000001.1"/>
</dbReference>
<organism evidence="1 2">
    <name type="scientific">Thalassobaculum litoreum DSM 18839</name>
    <dbReference type="NCBI Taxonomy" id="1123362"/>
    <lineage>
        <taxon>Bacteria</taxon>
        <taxon>Pseudomonadati</taxon>
        <taxon>Pseudomonadota</taxon>
        <taxon>Alphaproteobacteria</taxon>
        <taxon>Rhodospirillales</taxon>
        <taxon>Thalassobaculaceae</taxon>
        <taxon>Thalassobaculum</taxon>
    </lineage>
</organism>
<reference evidence="1 2" key="1">
    <citation type="submission" date="2016-10" db="EMBL/GenBank/DDBJ databases">
        <authorList>
            <person name="Varghese N."/>
            <person name="Submissions S."/>
        </authorList>
    </citation>
    <scope>NUCLEOTIDE SEQUENCE [LARGE SCALE GENOMIC DNA]</scope>
    <source>
        <strain evidence="1 2">DSM 18839</strain>
    </source>
</reference>